<dbReference type="EMBL" id="VSIJ01000005">
    <property type="protein sequence ID" value="TXX67306.1"/>
    <property type="molecule type" value="Genomic_DNA"/>
</dbReference>
<dbReference type="Proteomes" id="UP000323819">
    <property type="component" value="Unassembled WGS sequence"/>
</dbReference>
<comment type="caution">
    <text evidence="1">The sequence shown here is derived from an EMBL/GenBank/DDBJ whole genome shotgun (WGS) entry which is preliminary data.</text>
</comment>
<reference evidence="1 2" key="1">
    <citation type="submission" date="2019-06" db="EMBL/GenBank/DDBJ databases">
        <title>Vibrio cholerae phylogeny based on whole-genome sequencing reveals genetic diversity and population strucutre.</title>
        <authorList>
            <person name="Zhiqiu Y."/>
            <person name="Bin L."/>
            <person name="Lingyan J."/>
        </authorList>
    </citation>
    <scope>NUCLEOTIDE SEQUENCE [LARGE SCALE GENOMIC DNA]</scope>
    <source>
        <strain evidence="1 2">N2814</strain>
    </source>
</reference>
<evidence type="ECO:0000313" key="1">
    <source>
        <dbReference type="EMBL" id="TXX67306.1"/>
    </source>
</evidence>
<proteinExistence type="predicted"/>
<gene>
    <name evidence="1" type="ORF">FXF03_01655</name>
</gene>
<dbReference type="RefSeq" id="WP_148500147.1">
    <property type="nucleotide sequence ID" value="NZ_JAYDBU010000005.1"/>
</dbReference>
<name>A0ABD7SSK0_VIBCL</name>
<evidence type="ECO:0000313" key="2">
    <source>
        <dbReference type="Proteomes" id="UP000323819"/>
    </source>
</evidence>
<accession>A0ABD7SSK0</accession>
<sequence length="97" mass="11034">MINQSLTTLDVEAPTIPVIDVETGETSLYTLEEVLDLINRDRSADWTDYDESDWVEGWINFVEPEGCNRIPPEFIKAKLHELWGGKPLSVVRAAPYN</sequence>
<organism evidence="1 2">
    <name type="scientific">Vibrio cholerae</name>
    <dbReference type="NCBI Taxonomy" id="666"/>
    <lineage>
        <taxon>Bacteria</taxon>
        <taxon>Pseudomonadati</taxon>
        <taxon>Pseudomonadota</taxon>
        <taxon>Gammaproteobacteria</taxon>
        <taxon>Vibrionales</taxon>
        <taxon>Vibrionaceae</taxon>
        <taxon>Vibrio</taxon>
    </lineage>
</organism>
<dbReference type="AlphaFoldDB" id="A0ABD7SSK0"/>
<protein>
    <submittedName>
        <fullName evidence="1">Uncharacterized protein</fullName>
    </submittedName>
</protein>